<dbReference type="SMART" id="SM00757">
    <property type="entry name" value="CRA"/>
    <property type="match status" value="1"/>
</dbReference>
<dbReference type="SMART" id="SM00449">
    <property type="entry name" value="SPRY"/>
    <property type="match status" value="1"/>
</dbReference>
<dbReference type="InterPro" id="IPR013320">
    <property type="entry name" value="ConA-like_dom_sf"/>
</dbReference>
<dbReference type="InterPro" id="IPR006595">
    <property type="entry name" value="CTLH_C"/>
</dbReference>
<dbReference type="PROSITE" id="PS50897">
    <property type="entry name" value="CTLH"/>
    <property type="match status" value="1"/>
</dbReference>
<feature type="region of interest" description="Disordered" evidence="1">
    <location>
        <begin position="444"/>
        <end position="483"/>
    </location>
</feature>
<keyword evidence="5" id="KW-1185">Reference proteome</keyword>
<evidence type="ECO:0000259" key="3">
    <source>
        <dbReference type="PROSITE" id="PS50897"/>
    </source>
</evidence>
<evidence type="ECO:0000313" key="4">
    <source>
        <dbReference type="EMBL" id="KAL2915556.1"/>
    </source>
</evidence>
<gene>
    <name evidence="4" type="ORF">HK105_204958</name>
</gene>
<feature type="compositionally biased region" description="Low complexity" evidence="1">
    <location>
        <begin position="1"/>
        <end position="12"/>
    </location>
</feature>
<sequence>MSASAAAAAAAAPGTAHASHLPPPPPPPPPPPAPADLAGSLRQQLLGQLNMPMLSMDPRDLRPPALSRPEPAAPANPLAGSPATPVADPAALPLYALPLQWNPKDKNSNLEVANNYLRVLYRGSGRSDSDSGTVRSNCPIPPQAGIYYFEVTIVSKGRDGYIGIGVCDARVNLARLPGWEDRSWAYHGDDGNLFSGSGSGRPYGPTFSTGDVMGCCINFMDMTISFTKNGILLGVAFRDFLARARDPVRLFPCVGLRTPGEIVEANFGQRPFKFDITQYCREERAKFRTAINASPLVYPFGTAANPSSATASAAAAVAGTSRRPPTEARIINSIVLAYMIHHGYSQTASAFHRAAFGGSGFDSSDQMAVVADLQDAPALIPDQFSGSKSIQDRQNIQRLIVDGDIDAAISEISRLYPALFKQHPVVRFQLDCLRFTGAVEASAAADSDAFDDDDDEFYDAMDVEDGHSGAGPPDSISGADGAELMDGAGARIGEDAPLRVGGHAANNNGLHLTAHAHGGLAGAAAPHSRAASSLGIVQLGQQLQRTYGDVPDERVRLALNETFALVCYPHPRSSPLAHLLGAPARKAVASVINDAILGLESLPQTPALETLVRQTFLTRDILVSEDVGAASFLDPERELLS</sequence>
<evidence type="ECO:0000256" key="1">
    <source>
        <dbReference type="SAM" id="MobiDB-lite"/>
    </source>
</evidence>
<organism evidence="4 5">
    <name type="scientific">Polyrhizophydium stewartii</name>
    <dbReference type="NCBI Taxonomy" id="2732419"/>
    <lineage>
        <taxon>Eukaryota</taxon>
        <taxon>Fungi</taxon>
        <taxon>Fungi incertae sedis</taxon>
        <taxon>Chytridiomycota</taxon>
        <taxon>Chytridiomycota incertae sedis</taxon>
        <taxon>Chytridiomycetes</taxon>
        <taxon>Rhizophydiales</taxon>
        <taxon>Rhizophydiales incertae sedis</taxon>
        <taxon>Polyrhizophydium</taxon>
    </lineage>
</organism>
<dbReference type="Pfam" id="PF08513">
    <property type="entry name" value="LisH"/>
    <property type="match status" value="1"/>
</dbReference>
<evidence type="ECO:0000259" key="2">
    <source>
        <dbReference type="PROSITE" id="PS50188"/>
    </source>
</evidence>
<dbReference type="Proteomes" id="UP001527925">
    <property type="component" value="Unassembled WGS sequence"/>
</dbReference>
<feature type="domain" description="B30.2/SPRY" evidence="2">
    <location>
        <begin position="79"/>
        <end position="272"/>
    </location>
</feature>
<comment type="caution">
    <text evidence="4">The sequence shown here is derived from an EMBL/GenBank/DDBJ whole genome shotgun (WGS) entry which is preliminary data.</text>
</comment>
<dbReference type="InterPro" id="IPR006594">
    <property type="entry name" value="LisH"/>
</dbReference>
<dbReference type="InterPro" id="IPR013144">
    <property type="entry name" value="CRA_dom"/>
</dbReference>
<dbReference type="Gene3D" id="2.60.120.920">
    <property type="match status" value="1"/>
</dbReference>
<reference evidence="4 5" key="1">
    <citation type="submission" date="2023-09" db="EMBL/GenBank/DDBJ databases">
        <title>Pangenome analysis of Batrachochytrium dendrobatidis and related Chytrids.</title>
        <authorList>
            <person name="Yacoub M.N."/>
            <person name="Stajich J.E."/>
            <person name="James T.Y."/>
        </authorList>
    </citation>
    <scope>NUCLEOTIDE SEQUENCE [LARGE SCALE GENOMIC DNA]</scope>
    <source>
        <strain evidence="4 5">JEL0888</strain>
    </source>
</reference>
<feature type="domain" description="CTLH" evidence="3">
    <location>
        <begin position="389"/>
        <end position="446"/>
    </location>
</feature>
<feature type="compositionally biased region" description="Pro residues" evidence="1">
    <location>
        <begin position="21"/>
        <end position="34"/>
    </location>
</feature>
<dbReference type="EMBL" id="JADGIZ020000023">
    <property type="protein sequence ID" value="KAL2915556.1"/>
    <property type="molecule type" value="Genomic_DNA"/>
</dbReference>
<feature type="region of interest" description="Disordered" evidence="1">
    <location>
        <begin position="1"/>
        <end position="40"/>
    </location>
</feature>
<protein>
    <submittedName>
        <fullName evidence="4">Uncharacterized protein</fullName>
    </submittedName>
</protein>
<dbReference type="CDD" id="cd12909">
    <property type="entry name" value="SPRY_RanBP9_10"/>
    <property type="match status" value="1"/>
</dbReference>
<feature type="region of interest" description="Disordered" evidence="1">
    <location>
        <begin position="54"/>
        <end position="84"/>
    </location>
</feature>
<dbReference type="InterPro" id="IPR043136">
    <property type="entry name" value="B30.2/SPRY_sf"/>
</dbReference>
<dbReference type="InterPro" id="IPR001870">
    <property type="entry name" value="B30.2/SPRY"/>
</dbReference>
<dbReference type="PROSITE" id="PS50188">
    <property type="entry name" value="B302_SPRY"/>
    <property type="match status" value="1"/>
</dbReference>
<name>A0ABR4N7X3_9FUNG</name>
<dbReference type="InterPro" id="IPR003877">
    <property type="entry name" value="SPRY_dom"/>
</dbReference>
<dbReference type="InterPro" id="IPR050618">
    <property type="entry name" value="Ubq-SigPath_Reg"/>
</dbReference>
<dbReference type="InterPro" id="IPR035782">
    <property type="entry name" value="SPRY_RanBP9/10"/>
</dbReference>
<dbReference type="SMART" id="SM00668">
    <property type="entry name" value="CTLH"/>
    <property type="match status" value="1"/>
</dbReference>
<proteinExistence type="predicted"/>
<feature type="compositionally biased region" description="Acidic residues" evidence="1">
    <location>
        <begin position="448"/>
        <end position="463"/>
    </location>
</feature>
<dbReference type="SUPFAM" id="SSF49899">
    <property type="entry name" value="Concanavalin A-like lectins/glucanases"/>
    <property type="match status" value="1"/>
</dbReference>
<accession>A0ABR4N7X3</accession>
<dbReference type="PANTHER" id="PTHR12864">
    <property type="entry name" value="RAN BINDING PROTEIN 9-RELATED"/>
    <property type="match status" value="1"/>
</dbReference>
<evidence type="ECO:0000313" key="5">
    <source>
        <dbReference type="Proteomes" id="UP001527925"/>
    </source>
</evidence>
<dbReference type="Pfam" id="PF00622">
    <property type="entry name" value="SPRY"/>
    <property type="match status" value="1"/>
</dbReference>